<dbReference type="InterPro" id="IPR018197">
    <property type="entry name" value="Glycerate_kinase_RE-like"/>
</dbReference>
<dbReference type="NCBIfam" id="TIGR00045">
    <property type="entry name" value="glycerate kinase"/>
    <property type="match status" value="1"/>
</dbReference>
<reference evidence="5 6" key="1">
    <citation type="submission" date="2019-04" db="EMBL/GenBank/DDBJ databases">
        <title>Microbes associate with the intestines of laboratory mice.</title>
        <authorList>
            <person name="Navarre W."/>
            <person name="Wong E."/>
            <person name="Huang K."/>
            <person name="Tropini C."/>
            <person name="Ng K."/>
            <person name="Yu B."/>
        </authorList>
    </citation>
    <scope>NUCLEOTIDE SEQUENCE [LARGE SCALE GENOMIC DNA]</scope>
    <source>
        <strain evidence="5 6">NM50_B9-20</strain>
    </source>
</reference>
<dbReference type="Gene3D" id="3.90.1510.10">
    <property type="entry name" value="Glycerate kinase, domain 2"/>
    <property type="match status" value="1"/>
</dbReference>
<evidence type="ECO:0000313" key="5">
    <source>
        <dbReference type="EMBL" id="TGY40759.1"/>
    </source>
</evidence>
<dbReference type="InterPro" id="IPR036129">
    <property type="entry name" value="Glycerate_kinase_sf"/>
</dbReference>
<gene>
    <name evidence="5" type="ORF">E5347_14370</name>
</gene>
<dbReference type="AlphaFoldDB" id="A0A4S2DFH0"/>
<proteinExistence type="inferred from homology"/>
<dbReference type="PANTHER" id="PTHR21599:SF0">
    <property type="entry name" value="GLYCERATE KINASE"/>
    <property type="match status" value="1"/>
</dbReference>
<dbReference type="Proteomes" id="UP000306888">
    <property type="component" value="Unassembled WGS sequence"/>
</dbReference>
<evidence type="ECO:0000256" key="1">
    <source>
        <dbReference type="ARBA" id="ARBA00006284"/>
    </source>
</evidence>
<evidence type="ECO:0000313" key="6">
    <source>
        <dbReference type="Proteomes" id="UP000306888"/>
    </source>
</evidence>
<name>A0A4S2DFH0_9CLOT</name>
<dbReference type="Gene3D" id="3.40.50.10350">
    <property type="entry name" value="Glycerate kinase, domain 1"/>
    <property type="match status" value="1"/>
</dbReference>
<dbReference type="GO" id="GO:0031388">
    <property type="term" value="P:organic acid phosphorylation"/>
    <property type="evidence" value="ECO:0007669"/>
    <property type="project" value="UniProtKB-UniRule"/>
</dbReference>
<dbReference type="PANTHER" id="PTHR21599">
    <property type="entry name" value="GLYCERATE KINASE"/>
    <property type="match status" value="1"/>
</dbReference>
<dbReference type="RefSeq" id="WP_136007928.1">
    <property type="nucleotide sequence ID" value="NZ_SRYR01000011.1"/>
</dbReference>
<dbReference type="OrthoDB" id="9774290at2"/>
<dbReference type="EMBL" id="SRYR01000011">
    <property type="protein sequence ID" value="TGY40759.1"/>
    <property type="molecule type" value="Genomic_DNA"/>
</dbReference>
<accession>A0A4S2DFH0</accession>
<protein>
    <submittedName>
        <fullName evidence="5">Glycerate kinase</fullName>
    </submittedName>
</protein>
<dbReference type="InterPro" id="IPR018193">
    <property type="entry name" value="Glyc_kinase_flavodox-like_fold"/>
</dbReference>
<dbReference type="Pfam" id="PF02595">
    <property type="entry name" value="Gly_kinase"/>
    <property type="match status" value="1"/>
</dbReference>
<sequence length="380" mass="40382">MKIVLAPDSFKESMTAKEACLAMEKGIKRVINEIEIVHAPMGDGGEGTLDALVDATNGEIYYKDVVAPLGNKVRARFGILGDKKTAIIEMAEASGLHLVDKDNRSPLITTSFGTGELIKEALDKDVDRILIGLGGSATNDAGVGMLQALGVRFKDKENNEVSYGGGELRKISSIDISNLDKRILSTKIEIACDVKNPLTGPEGASEVFGRQKGANDEIVKILDENLKHFANISRKIIGKDIDNIQGAGAAGGLGAALIGFCNGEVKPGIDTVIEYSRLEDKLKGADFVFTGEGSIDFQTKFGKTPAGVATLAKKYNIPVIAFAGKIGKEINELYSLGIDSIVGITPGVMELDKALKEGKNNLAVATENIVRIIAIKHSIL</sequence>
<comment type="caution">
    <text evidence="5">The sequence shown here is derived from an EMBL/GenBank/DDBJ whole genome shotgun (WGS) entry which is preliminary data.</text>
</comment>
<evidence type="ECO:0000256" key="3">
    <source>
        <dbReference type="ARBA" id="ARBA00022777"/>
    </source>
</evidence>
<keyword evidence="6" id="KW-1185">Reference proteome</keyword>
<evidence type="ECO:0000256" key="4">
    <source>
        <dbReference type="PIRNR" id="PIRNR006078"/>
    </source>
</evidence>
<comment type="similarity">
    <text evidence="1 4">Belongs to the glycerate kinase type-1 family.</text>
</comment>
<dbReference type="GO" id="GO:0008887">
    <property type="term" value="F:glycerate kinase activity"/>
    <property type="evidence" value="ECO:0007669"/>
    <property type="project" value="UniProtKB-UniRule"/>
</dbReference>
<organism evidence="5 6">
    <name type="scientific">Clostridium sartagoforme</name>
    <dbReference type="NCBI Taxonomy" id="84031"/>
    <lineage>
        <taxon>Bacteria</taxon>
        <taxon>Bacillati</taxon>
        <taxon>Bacillota</taxon>
        <taxon>Clostridia</taxon>
        <taxon>Eubacteriales</taxon>
        <taxon>Clostridiaceae</taxon>
        <taxon>Clostridium</taxon>
    </lineage>
</organism>
<dbReference type="InterPro" id="IPR004381">
    <property type="entry name" value="Glycerate_kinase"/>
</dbReference>
<dbReference type="SUPFAM" id="SSF110738">
    <property type="entry name" value="Glycerate kinase I"/>
    <property type="match status" value="1"/>
</dbReference>
<dbReference type="PIRSF" id="PIRSF006078">
    <property type="entry name" value="GlxK"/>
    <property type="match status" value="1"/>
</dbReference>
<keyword evidence="3 4" id="KW-0418">Kinase</keyword>
<keyword evidence="2 4" id="KW-0808">Transferase</keyword>
<evidence type="ECO:0000256" key="2">
    <source>
        <dbReference type="ARBA" id="ARBA00022679"/>
    </source>
</evidence>